<evidence type="ECO:0000256" key="6">
    <source>
        <dbReference type="ARBA" id="ARBA00022777"/>
    </source>
</evidence>
<keyword evidence="2" id="KW-0813">Transport</keyword>
<dbReference type="PANTHER" id="PTHR45008">
    <property type="entry name" value="PTS SYSTEM GLUCOSE-SPECIFIC EIIA COMPONENT"/>
    <property type="match status" value="1"/>
</dbReference>
<sequence>MLKNMFKKSNPKSEIYAPVNGKIVPIEDVPDPVFSQKMMGEGIAIIPSEGKAYAPVDGEVIQIPDTKHAIGIRADDGSEILIHIGLETVSLDGQGFNVLVNTGDTVSVGQPLMEFDLDYIKNHASDIITPIVITNSKDTDKNYTMTDEKEGKIGETVIITASS</sequence>
<dbReference type="Proteomes" id="UP001597040">
    <property type="component" value="Unassembled WGS sequence"/>
</dbReference>
<accession>A0ABW3LPW0</accession>
<dbReference type="SUPFAM" id="SSF51261">
    <property type="entry name" value="Duplicated hybrid motif"/>
    <property type="match status" value="1"/>
</dbReference>
<keyword evidence="5" id="KW-0598">Phosphotransferase system</keyword>
<organism evidence="8 9">
    <name type="scientific">Virgibacillus byunsanensis</name>
    <dbReference type="NCBI Taxonomy" id="570945"/>
    <lineage>
        <taxon>Bacteria</taxon>
        <taxon>Bacillati</taxon>
        <taxon>Bacillota</taxon>
        <taxon>Bacilli</taxon>
        <taxon>Bacillales</taxon>
        <taxon>Bacillaceae</taxon>
        <taxon>Virgibacillus</taxon>
    </lineage>
</organism>
<evidence type="ECO:0000256" key="3">
    <source>
        <dbReference type="ARBA" id="ARBA00022597"/>
    </source>
</evidence>
<evidence type="ECO:0000313" key="9">
    <source>
        <dbReference type="Proteomes" id="UP001597040"/>
    </source>
</evidence>
<evidence type="ECO:0000256" key="5">
    <source>
        <dbReference type="ARBA" id="ARBA00022683"/>
    </source>
</evidence>
<keyword evidence="3 8" id="KW-0762">Sugar transport</keyword>
<evidence type="ECO:0000259" key="7">
    <source>
        <dbReference type="PROSITE" id="PS51093"/>
    </source>
</evidence>
<dbReference type="RefSeq" id="WP_390364557.1">
    <property type="nucleotide sequence ID" value="NZ_JBHTKJ010000073.1"/>
</dbReference>
<keyword evidence="4" id="KW-0808">Transferase</keyword>
<dbReference type="PROSITE" id="PS00371">
    <property type="entry name" value="PTS_EIIA_TYPE_1_HIS"/>
    <property type="match status" value="1"/>
</dbReference>
<name>A0ABW3LPW0_9BACI</name>
<dbReference type="PROSITE" id="PS51093">
    <property type="entry name" value="PTS_EIIA_TYPE_1"/>
    <property type="match status" value="1"/>
</dbReference>
<dbReference type="NCBIfam" id="TIGR00830">
    <property type="entry name" value="PTBA"/>
    <property type="match status" value="1"/>
</dbReference>
<evidence type="ECO:0000313" key="8">
    <source>
        <dbReference type="EMBL" id="MFD1040455.1"/>
    </source>
</evidence>
<dbReference type="InterPro" id="IPR050890">
    <property type="entry name" value="PTS_EIIA_component"/>
</dbReference>
<feature type="domain" description="PTS EIIA type-1" evidence="7">
    <location>
        <begin position="31"/>
        <end position="135"/>
    </location>
</feature>
<evidence type="ECO:0000256" key="1">
    <source>
        <dbReference type="ARBA" id="ARBA00004496"/>
    </source>
</evidence>
<keyword evidence="6" id="KW-0418">Kinase</keyword>
<keyword evidence="9" id="KW-1185">Reference proteome</keyword>
<dbReference type="EMBL" id="JBHTKJ010000073">
    <property type="protein sequence ID" value="MFD1040455.1"/>
    <property type="molecule type" value="Genomic_DNA"/>
</dbReference>
<dbReference type="InterPro" id="IPR001127">
    <property type="entry name" value="PTS_EIIA_1_perm"/>
</dbReference>
<evidence type="ECO:0000256" key="2">
    <source>
        <dbReference type="ARBA" id="ARBA00022448"/>
    </source>
</evidence>
<dbReference type="PANTHER" id="PTHR45008:SF1">
    <property type="entry name" value="PTS SYSTEM GLUCOSE-SPECIFIC EIIA COMPONENT"/>
    <property type="match status" value="1"/>
</dbReference>
<evidence type="ECO:0000256" key="4">
    <source>
        <dbReference type="ARBA" id="ARBA00022679"/>
    </source>
</evidence>
<dbReference type="Pfam" id="PF00358">
    <property type="entry name" value="PTS_EIIA_1"/>
    <property type="match status" value="1"/>
</dbReference>
<comment type="caution">
    <text evidence="8">The sequence shown here is derived from an EMBL/GenBank/DDBJ whole genome shotgun (WGS) entry which is preliminary data.</text>
</comment>
<gene>
    <name evidence="8" type="ORF">ACFQ3N_18935</name>
</gene>
<dbReference type="Gene3D" id="2.70.70.10">
    <property type="entry name" value="Glucose Permease (Domain IIA)"/>
    <property type="match status" value="1"/>
</dbReference>
<dbReference type="InterPro" id="IPR011055">
    <property type="entry name" value="Dup_hybrid_motif"/>
</dbReference>
<protein>
    <submittedName>
        <fullName evidence="8">PTS glucose transporter subunit IIA</fullName>
    </submittedName>
</protein>
<proteinExistence type="predicted"/>
<comment type="subcellular location">
    <subcellularLocation>
        <location evidence="1">Cytoplasm</location>
    </subcellularLocation>
</comment>
<reference evidence="9" key="1">
    <citation type="journal article" date="2019" name="Int. J. Syst. Evol. Microbiol.">
        <title>The Global Catalogue of Microorganisms (GCM) 10K type strain sequencing project: providing services to taxonomists for standard genome sequencing and annotation.</title>
        <authorList>
            <consortium name="The Broad Institute Genomics Platform"/>
            <consortium name="The Broad Institute Genome Sequencing Center for Infectious Disease"/>
            <person name="Wu L."/>
            <person name="Ma J."/>
        </authorList>
    </citation>
    <scope>NUCLEOTIDE SEQUENCE [LARGE SCALE GENOMIC DNA]</scope>
    <source>
        <strain evidence="9">CCUG 56754</strain>
    </source>
</reference>